<accession>A0A174B0M4</accession>
<dbReference type="RefSeq" id="WP_055200099.1">
    <property type="nucleotide sequence ID" value="NZ_BTHH01000009.1"/>
</dbReference>
<proteinExistence type="inferred from homology"/>
<evidence type="ECO:0000313" key="7">
    <source>
        <dbReference type="Proteomes" id="UP000095431"/>
    </source>
</evidence>
<dbReference type="InterPro" id="IPR052399">
    <property type="entry name" value="Phage_Baseplate_Assmbl_Protein"/>
</dbReference>
<feature type="domain" description="Baseplate protein J-like barrel" evidence="3">
    <location>
        <begin position="96"/>
        <end position="181"/>
    </location>
</feature>
<name>A0A174B0M4_9FIRM</name>
<dbReference type="EMBL" id="CYZN01000008">
    <property type="protein sequence ID" value="CUN94621.1"/>
    <property type="molecule type" value="Genomic_DNA"/>
</dbReference>
<dbReference type="PANTHER" id="PTHR37829">
    <property type="entry name" value="PHAGE-LIKE ELEMENT PBSX PROTEIN XKDT"/>
    <property type="match status" value="1"/>
</dbReference>
<organism evidence="6 7">
    <name type="scientific">Blautia wexlerae</name>
    <dbReference type="NCBI Taxonomy" id="418240"/>
    <lineage>
        <taxon>Bacteria</taxon>
        <taxon>Bacillati</taxon>
        <taxon>Bacillota</taxon>
        <taxon>Clostridia</taxon>
        <taxon>Lachnospirales</taxon>
        <taxon>Lachnospiraceae</taxon>
        <taxon>Blautia</taxon>
    </lineage>
</organism>
<dbReference type="AlphaFoldDB" id="A0A174B0M4"/>
<dbReference type="InterPro" id="IPR058531">
    <property type="entry name" value="Baseplate_J_M"/>
</dbReference>
<evidence type="ECO:0000256" key="2">
    <source>
        <dbReference type="SAM" id="MobiDB-lite"/>
    </source>
</evidence>
<comment type="similarity">
    <text evidence="1">Belongs to the Mu gp47/PBSX XkdT family.</text>
</comment>
<evidence type="ECO:0000313" key="6">
    <source>
        <dbReference type="EMBL" id="CUN94621.1"/>
    </source>
</evidence>
<feature type="region of interest" description="Disordered" evidence="2">
    <location>
        <begin position="165"/>
        <end position="187"/>
    </location>
</feature>
<gene>
    <name evidence="6" type="ORF">ERS852478_01455</name>
</gene>
<evidence type="ECO:0000259" key="5">
    <source>
        <dbReference type="Pfam" id="PF26079"/>
    </source>
</evidence>
<evidence type="ECO:0000259" key="4">
    <source>
        <dbReference type="Pfam" id="PF26078"/>
    </source>
</evidence>
<sequence>MTEEFVTPEFIDNSDPDTIQSRMMNNLPVDISDMPADFPYDFTMPTAIEISRLIQYNLTRTLMLMFPLWAWGEWLDLHGVSAKVTRKQASRASGHVTVTGIAGTIIEEGTVFCTEGTTDVESVEFATTEEATIPEQGTVDIPVASVLTGATYNVTRNTVTLQKQPNENITSVTNENPIRGGTDEEDDDTYRERILEKLRSAEVSFVGCDADYVRWAKEVSGVGSAVVEPEWKGPGTVKVVVADPDGSAVGEETLKAVENYIVSPKDRLKRLAPIGASVTISTVQDMTMKYRAVIELESNYSVDNVKEAFLSALKTYYRTAKDNEEIRYTVVSALLSNTAGVIDFSGLKINSGTDNIAVAADYYPVTTLSDLDFTEG</sequence>
<dbReference type="Pfam" id="PF04865">
    <property type="entry name" value="Baseplate_J"/>
    <property type="match status" value="1"/>
</dbReference>
<dbReference type="Pfam" id="PF26079">
    <property type="entry name" value="Baseplate_J_C"/>
    <property type="match status" value="1"/>
</dbReference>
<reference evidence="6 7" key="1">
    <citation type="submission" date="2015-09" db="EMBL/GenBank/DDBJ databases">
        <authorList>
            <consortium name="Pathogen Informatics"/>
        </authorList>
    </citation>
    <scope>NUCLEOTIDE SEQUENCE [LARGE SCALE GENOMIC DNA]</scope>
    <source>
        <strain evidence="6 7">2789STDY5834863</strain>
    </source>
</reference>
<dbReference type="PANTHER" id="PTHR37829:SF3">
    <property type="entry name" value="PROTEIN JAYE-RELATED"/>
    <property type="match status" value="1"/>
</dbReference>
<evidence type="ECO:0000259" key="3">
    <source>
        <dbReference type="Pfam" id="PF04865"/>
    </source>
</evidence>
<protein>
    <submittedName>
        <fullName evidence="6">Uncharacterized homolog of phage Mu protein gp47</fullName>
    </submittedName>
</protein>
<dbReference type="Proteomes" id="UP000095431">
    <property type="component" value="Unassembled WGS sequence"/>
</dbReference>
<dbReference type="InterPro" id="IPR006949">
    <property type="entry name" value="Barrel_Baseplate_J-like"/>
</dbReference>
<feature type="compositionally biased region" description="Polar residues" evidence="2">
    <location>
        <begin position="165"/>
        <end position="176"/>
    </location>
</feature>
<dbReference type="Pfam" id="PF26078">
    <property type="entry name" value="Baseplate_J_M"/>
    <property type="match status" value="1"/>
</dbReference>
<dbReference type="InterPro" id="IPR058530">
    <property type="entry name" value="Baseplate_J-like_C"/>
</dbReference>
<feature type="domain" description="Baseplate J-like central" evidence="4">
    <location>
        <begin position="206"/>
        <end position="281"/>
    </location>
</feature>
<feature type="domain" description="Baseplate J-like C-terminal" evidence="5">
    <location>
        <begin position="292"/>
        <end position="362"/>
    </location>
</feature>
<evidence type="ECO:0000256" key="1">
    <source>
        <dbReference type="ARBA" id="ARBA00038087"/>
    </source>
</evidence>